<dbReference type="InterPro" id="IPR052210">
    <property type="entry name" value="LysM1-like"/>
</dbReference>
<sequence>MVYTPFILAASGLVTLSSAAPLLFSSLAPRAKLVSRDANSYTTFGGNGSPLQGWPAENEWVSSYDDMFSDNKDILSKSCTQWNVENNSDEEIKALKKSISTVAGETDLDPRFIFSIVMQESNGCVRAPTTDNGVINPGLMQSHNGKGSCNGANGVLNPCPDEIITQMIRDGAAGTADGDGLKQLVEMSGGSDVSKYYKAARMYNSGSIASSGNLGQGIATHCYASDIANRLLGWCADASKCDAGLVGTLTASEGSYGQVDSNYAQKESVDTTPESAPTSAPAVAETSSLTPTPTPTPTPISSPPASVTVDPPQSPATVTTTPSTGEDDHDATDIEQHQVTTIVDVSGGETTPSNKYPEAVDNCSLYHTITDGEYCDKVTEQFSISLTQLISWNKGLTADCKNLWLGYSYCVKST</sequence>
<dbReference type="Gene3D" id="3.10.350.10">
    <property type="entry name" value="LysM domain"/>
    <property type="match status" value="1"/>
</dbReference>
<dbReference type="PROSITE" id="PS51782">
    <property type="entry name" value="LYSM"/>
    <property type="match status" value="1"/>
</dbReference>
<feature type="region of interest" description="Disordered" evidence="3">
    <location>
        <begin position="264"/>
        <end position="334"/>
    </location>
</feature>
<feature type="compositionally biased region" description="Polar residues" evidence="3">
    <location>
        <begin position="315"/>
        <end position="324"/>
    </location>
</feature>
<reference evidence="6" key="1">
    <citation type="journal article" date="2020" name="Stud. Mycol.">
        <title>101 Dothideomycetes genomes: a test case for predicting lifestyles and emergence of pathogens.</title>
        <authorList>
            <person name="Haridas S."/>
            <person name="Albert R."/>
            <person name="Binder M."/>
            <person name="Bloem J."/>
            <person name="Labutti K."/>
            <person name="Salamov A."/>
            <person name="Andreopoulos B."/>
            <person name="Baker S."/>
            <person name="Barry K."/>
            <person name="Bills G."/>
            <person name="Bluhm B."/>
            <person name="Cannon C."/>
            <person name="Castanera R."/>
            <person name="Culley D."/>
            <person name="Daum C."/>
            <person name="Ezra D."/>
            <person name="Gonzalez J."/>
            <person name="Henrissat B."/>
            <person name="Kuo A."/>
            <person name="Liang C."/>
            <person name="Lipzen A."/>
            <person name="Lutzoni F."/>
            <person name="Magnuson J."/>
            <person name="Mondo S."/>
            <person name="Nolan M."/>
            <person name="Ohm R."/>
            <person name="Pangilinan J."/>
            <person name="Park H.-J."/>
            <person name="Ramirez L."/>
            <person name="Alfaro M."/>
            <person name="Sun H."/>
            <person name="Tritt A."/>
            <person name="Yoshinaga Y."/>
            <person name="Zwiers L.-H."/>
            <person name="Turgeon B."/>
            <person name="Goodwin S."/>
            <person name="Spatafora J."/>
            <person name="Crous P."/>
            <person name="Grigoriev I."/>
        </authorList>
    </citation>
    <scope>NUCLEOTIDE SEQUENCE</scope>
    <source>
        <strain evidence="6">CBS 121739</strain>
    </source>
</reference>
<protein>
    <recommendedName>
        <fullName evidence="5">LysM domain-containing protein</fullName>
    </recommendedName>
</protein>
<dbReference type="OrthoDB" id="1193027at2759"/>
<gene>
    <name evidence="6" type="ORF">EJ05DRAFT_511815</name>
</gene>
<evidence type="ECO:0000256" key="4">
    <source>
        <dbReference type="SAM" id="SignalP"/>
    </source>
</evidence>
<dbReference type="RefSeq" id="XP_033599522.1">
    <property type="nucleotide sequence ID" value="XM_033748266.1"/>
</dbReference>
<dbReference type="AlphaFoldDB" id="A0A6A6W7L1"/>
<feature type="chain" id="PRO_5025561674" description="LysM domain-containing protein" evidence="4">
    <location>
        <begin position="20"/>
        <end position="414"/>
    </location>
</feature>
<keyword evidence="2" id="KW-0843">Virulence</keyword>
<evidence type="ECO:0000256" key="3">
    <source>
        <dbReference type="SAM" id="MobiDB-lite"/>
    </source>
</evidence>
<keyword evidence="7" id="KW-1185">Reference proteome</keyword>
<dbReference type="CDD" id="cd00118">
    <property type="entry name" value="LysM"/>
    <property type="match status" value="1"/>
</dbReference>
<evidence type="ECO:0000313" key="6">
    <source>
        <dbReference type="EMBL" id="KAF2757071.1"/>
    </source>
</evidence>
<dbReference type="EMBL" id="ML996574">
    <property type="protein sequence ID" value="KAF2757071.1"/>
    <property type="molecule type" value="Genomic_DNA"/>
</dbReference>
<feature type="compositionally biased region" description="Pro residues" evidence="3">
    <location>
        <begin position="292"/>
        <end position="302"/>
    </location>
</feature>
<dbReference type="InterPro" id="IPR018392">
    <property type="entry name" value="LysM"/>
</dbReference>
<dbReference type="PANTHER" id="PTHR34997:SF1">
    <property type="entry name" value="PEPTIDOGLYCAN-BINDING LYSIN DOMAIN"/>
    <property type="match status" value="1"/>
</dbReference>
<proteinExistence type="predicted"/>
<dbReference type="Proteomes" id="UP000799437">
    <property type="component" value="Unassembled WGS sequence"/>
</dbReference>
<evidence type="ECO:0000256" key="2">
    <source>
        <dbReference type="ARBA" id="ARBA00023026"/>
    </source>
</evidence>
<evidence type="ECO:0000259" key="5">
    <source>
        <dbReference type="PROSITE" id="PS51782"/>
    </source>
</evidence>
<evidence type="ECO:0000256" key="1">
    <source>
        <dbReference type="ARBA" id="ARBA00022669"/>
    </source>
</evidence>
<dbReference type="SUPFAM" id="SSF54106">
    <property type="entry name" value="LysM domain"/>
    <property type="match status" value="1"/>
</dbReference>
<dbReference type="PANTHER" id="PTHR34997">
    <property type="entry name" value="AM15"/>
    <property type="match status" value="1"/>
</dbReference>
<dbReference type="InterPro" id="IPR023346">
    <property type="entry name" value="Lysozyme-like_dom_sf"/>
</dbReference>
<keyword evidence="1" id="KW-0147">Chitin-binding</keyword>
<organism evidence="6 7">
    <name type="scientific">Pseudovirgaria hyperparasitica</name>
    <dbReference type="NCBI Taxonomy" id="470096"/>
    <lineage>
        <taxon>Eukaryota</taxon>
        <taxon>Fungi</taxon>
        <taxon>Dikarya</taxon>
        <taxon>Ascomycota</taxon>
        <taxon>Pezizomycotina</taxon>
        <taxon>Dothideomycetes</taxon>
        <taxon>Dothideomycetes incertae sedis</taxon>
        <taxon>Acrospermales</taxon>
        <taxon>Acrospermaceae</taxon>
        <taxon>Pseudovirgaria</taxon>
    </lineage>
</organism>
<accession>A0A6A6W7L1</accession>
<dbReference type="InterPro" id="IPR036779">
    <property type="entry name" value="LysM_dom_sf"/>
</dbReference>
<name>A0A6A6W7L1_9PEZI</name>
<feature type="signal peptide" evidence="4">
    <location>
        <begin position="1"/>
        <end position="19"/>
    </location>
</feature>
<dbReference type="GO" id="GO:0008061">
    <property type="term" value="F:chitin binding"/>
    <property type="evidence" value="ECO:0007669"/>
    <property type="project" value="UniProtKB-KW"/>
</dbReference>
<dbReference type="GeneID" id="54489320"/>
<dbReference type="Gene3D" id="1.10.530.10">
    <property type="match status" value="1"/>
</dbReference>
<feature type="compositionally biased region" description="Polar residues" evidence="3">
    <location>
        <begin position="264"/>
        <end position="278"/>
    </location>
</feature>
<dbReference type="SUPFAM" id="SSF53955">
    <property type="entry name" value="Lysozyme-like"/>
    <property type="match status" value="1"/>
</dbReference>
<feature type="domain" description="LysM" evidence="5">
    <location>
        <begin position="365"/>
        <end position="411"/>
    </location>
</feature>
<keyword evidence="4" id="KW-0732">Signal</keyword>
<evidence type="ECO:0000313" key="7">
    <source>
        <dbReference type="Proteomes" id="UP000799437"/>
    </source>
</evidence>